<gene>
    <name evidence="1" type="ORF">SAMN05216499_1469</name>
</gene>
<reference evidence="1 2" key="1">
    <citation type="submission" date="2016-11" db="EMBL/GenBank/DDBJ databases">
        <authorList>
            <person name="Jaros S."/>
            <person name="Januszkiewicz K."/>
            <person name="Wedrychowicz H."/>
        </authorList>
    </citation>
    <scope>NUCLEOTIDE SEQUENCE [LARGE SCALE GENOMIC DNA]</scope>
    <source>
        <strain evidence="1 2">CGMCC 4.2025</strain>
    </source>
</reference>
<dbReference type="InterPro" id="IPR009003">
    <property type="entry name" value="Peptidase_S1_PA"/>
</dbReference>
<dbReference type="STRING" id="310782.SAMN05216499_1469"/>
<organism evidence="1 2">
    <name type="scientific">Actinacidiphila paucisporea</name>
    <dbReference type="NCBI Taxonomy" id="310782"/>
    <lineage>
        <taxon>Bacteria</taxon>
        <taxon>Bacillati</taxon>
        <taxon>Actinomycetota</taxon>
        <taxon>Actinomycetes</taxon>
        <taxon>Kitasatosporales</taxon>
        <taxon>Streptomycetaceae</taxon>
        <taxon>Actinacidiphila</taxon>
    </lineage>
</organism>
<dbReference type="Gene3D" id="2.40.10.10">
    <property type="entry name" value="Trypsin-like serine proteases"/>
    <property type="match status" value="1"/>
</dbReference>
<dbReference type="Pfam" id="PF13365">
    <property type="entry name" value="Trypsin_2"/>
    <property type="match status" value="1"/>
</dbReference>
<accession>A0A1M7QX14</accession>
<dbReference type="EMBL" id="FRBI01000046">
    <property type="protein sequence ID" value="SHN36245.1"/>
    <property type="molecule type" value="Genomic_DNA"/>
</dbReference>
<evidence type="ECO:0000313" key="2">
    <source>
        <dbReference type="Proteomes" id="UP000184111"/>
    </source>
</evidence>
<protein>
    <submittedName>
        <fullName evidence="1">Trypsin-like peptidase domain-containing protein</fullName>
    </submittedName>
</protein>
<keyword evidence="2" id="KW-1185">Reference proteome</keyword>
<dbReference type="SUPFAM" id="SSF50494">
    <property type="entry name" value="Trypsin-like serine proteases"/>
    <property type="match status" value="1"/>
</dbReference>
<dbReference type="AlphaFoldDB" id="A0A1M7QX14"/>
<name>A0A1M7QX14_9ACTN</name>
<dbReference type="InterPro" id="IPR043504">
    <property type="entry name" value="Peptidase_S1_PA_chymotrypsin"/>
</dbReference>
<proteinExistence type="predicted"/>
<dbReference type="RefSeq" id="WP_235002754.1">
    <property type="nucleotide sequence ID" value="NZ_FRBI01000046.1"/>
</dbReference>
<sequence>MIARPGTGTDYWVELSQGRRLGAGFLLTRRFVVTALHCLRGMADDEAELDVALADGTRVPGRVSRQDKEADLALVEISAGYGVAQPVPVAGVARGGERWRGPYRPAANDVELTGWVAGGAVPYDCEGGGRIEALQLTADQHLGDYSGYSGGPVEGVTDRQDPAVVGILLEQSPDRADPTRSANVLFAATIREVMRRFDHFDVGHLVAVLRPAAGGGAEALPPPPSPARRVDTLLGLFQQMAEQAVLDPADVSELRYLALKRVFDGQDRGAGGDPA</sequence>
<evidence type="ECO:0000313" key="1">
    <source>
        <dbReference type="EMBL" id="SHN36245.1"/>
    </source>
</evidence>
<dbReference type="Proteomes" id="UP000184111">
    <property type="component" value="Unassembled WGS sequence"/>
</dbReference>